<evidence type="ECO:0000313" key="2">
    <source>
        <dbReference type="Proteomes" id="UP000703269"/>
    </source>
</evidence>
<keyword evidence="2" id="KW-1185">Reference proteome</keyword>
<dbReference type="AlphaFoldDB" id="A0A9P3GRW7"/>
<accession>A0A9P3GRW7</accession>
<protein>
    <submittedName>
        <fullName evidence="1">Uncharacterized protein</fullName>
    </submittedName>
</protein>
<dbReference type="Proteomes" id="UP000703269">
    <property type="component" value="Unassembled WGS sequence"/>
</dbReference>
<reference evidence="1 2" key="1">
    <citation type="submission" date="2021-08" db="EMBL/GenBank/DDBJ databases">
        <title>Draft Genome Sequence of Phanerochaete sordida strain YK-624.</title>
        <authorList>
            <person name="Mori T."/>
            <person name="Dohra H."/>
            <person name="Suzuki T."/>
            <person name="Kawagishi H."/>
            <person name="Hirai H."/>
        </authorList>
    </citation>
    <scope>NUCLEOTIDE SEQUENCE [LARGE SCALE GENOMIC DNA]</scope>
    <source>
        <strain evidence="1 2">YK-624</strain>
    </source>
</reference>
<sequence>MSSSLRFLPMPQDREALSTSSTSSSTFDVDVAPNTCYKTTLVINFKYLSTIDIRLPCSFPPTRQLPATPATPASPALLSCLLFLLRLHELCWSQPACVIPSPILPPSSPSSSAWNGFDGRFLQELSCSYCPSFSPSCGLLRIRCPAN</sequence>
<gene>
    <name evidence="1" type="ORF">PsYK624_170460</name>
</gene>
<evidence type="ECO:0000313" key="1">
    <source>
        <dbReference type="EMBL" id="GJF00746.1"/>
    </source>
</evidence>
<proteinExistence type="predicted"/>
<name>A0A9P3GRW7_9APHY</name>
<dbReference type="EMBL" id="BPQB01000194">
    <property type="protein sequence ID" value="GJF00746.1"/>
    <property type="molecule type" value="Genomic_DNA"/>
</dbReference>
<comment type="caution">
    <text evidence="1">The sequence shown here is derived from an EMBL/GenBank/DDBJ whole genome shotgun (WGS) entry which is preliminary data.</text>
</comment>
<organism evidence="1 2">
    <name type="scientific">Phanerochaete sordida</name>
    <dbReference type="NCBI Taxonomy" id="48140"/>
    <lineage>
        <taxon>Eukaryota</taxon>
        <taxon>Fungi</taxon>
        <taxon>Dikarya</taxon>
        <taxon>Basidiomycota</taxon>
        <taxon>Agaricomycotina</taxon>
        <taxon>Agaricomycetes</taxon>
        <taxon>Polyporales</taxon>
        <taxon>Phanerochaetaceae</taxon>
        <taxon>Phanerochaete</taxon>
    </lineage>
</organism>